<name>A0A9N7BJU1_MYCCC</name>
<dbReference type="RefSeq" id="WP_230577444.1">
    <property type="nucleotide sequence ID" value="NZ_CP006959.1"/>
</dbReference>
<proteinExistence type="predicted"/>
<dbReference type="EMBL" id="CP006959">
    <property type="protein sequence ID" value="AJK51645.1"/>
    <property type="molecule type" value="Genomic_DNA"/>
</dbReference>
<accession>A0A9N7BJU1</accession>
<organism evidence="1 2">
    <name type="scientific">Mycoplasma capricolum subsp. capripneumoniae 87001</name>
    <dbReference type="NCBI Taxonomy" id="1124992"/>
    <lineage>
        <taxon>Bacteria</taxon>
        <taxon>Bacillati</taxon>
        <taxon>Mycoplasmatota</taxon>
        <taxon>Mollicutes</taxon>
        <taxon>Mycoplasmataceae</taxon>
        <taxon>Mycoplasma</taxon>
    </lineage>
</organism>
<dbReference type="KEGG" id="mcai:MCCG_0698"/>
<protein>
    <submittedName>
        <fullName evidence="1">Uncharacterized protein</fullName>
    </submittedName>
</protein>
<sequence>MSKKDDFINLCFAFFNNSKIRINLYEDLELALSLIFGNKEFIKQVTDAINQNPTTLKYFILNQLIKVEKLEK</sequence>
<dbReference type="Proteomes" id="UP000031910">
    <property type="component" value="Chromosome"/>
</dbReference>
<evidence type="ECO:0000313" key="1">
    <source>
        <dbReference type="EMBL" id="AJK51645.1"/>
    </source>
</evidence>
<reference evidence="1 2" key="1">
    <citation type="submission" date="2013-12" db="EMBL/GenBank/DDBJ databases">
        <authorList>
            <person name="Wang R."/>
            <person name="Li Y."/>
            <person name="Zheng H."/>
            <person name="Xin J."/>
        </authorList>
    </citation>
    <scope>NUCLEOTIDE SEQUENCE [LARGE SCALE GENOMIC DNA]</scope>
    <source>
        <strain evidence="1 2">87001</strain>
    </source>
</reference>
<dbReference type="AlphaFoldDB" id="A0A9N7BJU1"/>
<keyword evidence="2" id="KW-1185">Reference proteome</keyword>
<evidence type="ECO:0000313" key="2">
    <source>
        <dbReference type="Proteomes" id="UP000031910"/>
    </source>
</evidence>
<gene>
    <name evidence="1" type="ORF">MCCG_0698</name>
</gene>